<evidence type="ECO:0000313" key="8">
    <source>
        <dbReference type="Proteomes" id="UP000467214"/>
    </source>
</evidence>
<dbReference type="Proteomes" id="UP000467214">
    <property type="component" value="Unassembled WGS sequence"/>
</dbReference>
<dbReference type="PANTHER" id="PTHR11985">
    <property type="entry name" value="GLYCEROL-3-PHOSPHATE DEHYDROGENASE"/>
    <property type="match status" value="1"/>
</dbReference>
<dbReference type="PRINTS" id="PR01001">
    <property type="entry name" value="FADG3PDH"/>
</dbReference>
<evidence type="ECO:0000256" key="4">
    <source>
        <dbReference type="ARBA" id="ARBA00022827"/>
    </source>
</evidence>
<keyword evidence="8" id="KW-1185">Reference proteome</keyword>
<proteinExistence type="inferred from homology"/>
<dbReference type="Gene3D" id="3.30.9.10">
    <property type="entry name" value="D-Amino Acid Oxidase, subunit A, domain 2"/>
    <property type="match status" value="1"/>
</dbReference>
<keyword evidence="5" id="KW-0560">Oxidoreductase</keyword>
<accession>A0A845BSZ3</accession>
<dbReference type="SUPFAM" id="SSF51905">
    <property type="entry name" value="FAD/NAD(P)-binding domain"/>
    <property type="match status" value="1"/>
</dbReference>
<dbReference type="SUPFAM" id="SSF54373">
    <property type="entry name" value="FAD-linked reductases, C-terminal domain"/>
    <property type="match status" value="1"/>
</dbReference>
<protein>
    <submittedName>
        <fullName evidence="7">FAD-dependent oxidoreductase</fullName>
    </submittedName>
</protein>
<comment type="cofactor">
    <cofactor evidence="1">
        <name>FAD</name>
        <dbReference type="ChEBI" id="CHEBI:57692"/>
    </cofactor>
</comment>
<dbReference type="GO" id="GO:0046168">
    <property type="term" value="P:glycerol-3-phosphate catabolic process"/>
    <property type="evidence" value="ECO:0007669"/>
    <property type="project" value="TreeGrafter"/>
</dbReference>
<dbReference type="Pfam" id="PF01266">
    <property type="entry name" value="DAO"/>
    <property type="match status" value="1"/>
</dbReference>
<gene>
    <name evidence="7" type="ORF">GQF02_01620</name>
</gene>
<dbReference type="EMBL" id="WSSB01000001">
    <property type="protein sequence ID" value="MXR35693.1"/>
    <property type="molecule type" value="Genomic_DNA"/>
</dbReference>
<evidence type="ECO:0000313" key="7">
    <source>
        <dbReference type="EMBL" id="MXR35693.1"/>
    </source>
</evidence>
<feature type="domain" description="FAD dependent oxidoreductase" evidence="6">
    <location>
        <begin position="4"/>
        <end position="350"/>
    </location>
</feature>
<comment type="similarity">
    <text evidence="2">Belongs to the FAD-dependent glycerol-3-phosphate dehydrogenase family.</text>
</comment>
<name>A0A845BSZ3_9NEIS</name>
<comment type="caution">
    <text evidence="7">The sequence shown here is derived from an EMBL/GenBank/DDBJ whole genome shotgun (WGS) entry which is preliminary data.</text>
</comment>
<evidence type="ECO:0000259" key="6">
    <source>
        <dbReference type="Pfam" id="PF01266"/>
    </source>
</evidence>
<sequence>MPAIAVIGGGINGVMSAWTLARAGHTVTLFERDTLISHTSQASSKLLHGGLRYLENGEIALVRRALADRDWWLAQNSKLASPLAICLPLYRHARRSRWQLKAGLWLYDHLAGHSALPRHAFVPPAALLQNGDRLCPHQLLGGYRYYDAQMDDARLGLWAAQQARTAGVSLNEHALVSRINCDGSLQLGGQRLQFDAIVNACGPWAERLLTESQIASPLMLDTVRGSHIVLDRPLSQGYLLEVTGERRVVFVLPWQGQTLIGTTEQRQAPDAPVACSDAEAIYLLRLYNDYFPPASETEICGRYAGIRPLLKSARDPNRAQREHALITQGRLLSVFGGKWTTSPSLAREVALCVEQQLRT</sequence>
<evidence type="ECO:0000256" key="1">
    <source>
        <dbReference type="ARBA" id="ARBA00001974"/>
    </source>
</evidence>
<keyword evidence="4" id="KW-0274">FAD</keyword>
<reference evidence="7 8" key="1">
    <citation type="submission" date="2019-12" db="EMBL/GenBank/DDBJ databases">
        <title>Neisseriaceae gen. nov. sp. Genome sequencing and assembly.</title>
        <authorList>
            <person name="Liu Z."/>
            <person name="Li A."/>
        </authorList>
    </citation>
    <scope>NUCLEOTIDE SEQUENCE [LARGE SCALE GENOMIC DNA]</scope>
    <source>
        <strain evidence="7 8">B2N2-7</strain>
    </source>
</reference>
<dbReference type="PANTHER" id="PTHR11985:SF15">
    <property type="entry name" value="GLYCEROL-3-PHOSPHATE DEHYDROGENASE, MITOCHONDRIAL"/>
    <property type="match status" value="1"/>
</dbReference>
<evidence type="ECO:0000256" key="2">
    <source>
        <dbReference type="ARBA" id="ARBA00007330"/>
    </source>
</evidence>
<dbReference type="GO" id="GO:0004368">
    <property type="term" value="F:glycerol-3-phosphate dehydrogenase (quinone) activity"/>
    <property type="evidence" value="ECO:0007669"/>
    <property type="project" value="InterPro"/>
</dbReference>
<dbReference type="AlphaFoldDB" id="A0A845BSZ3"/>
<organism evidence="7 8">
    <name type="scientific">Craterilacuibacter sinensis</name>
    <dbReference type="NCBI Taxonomy" id="2686017"/>
    <lineage>
        <taxon>Bacteria</taxon>
        <taxon>Pseudomonadati</taxon>
        <taxon>Pseudomonadota</taxon>
        <taxon>Betaproteobacteria</taxon>
        <taxon>Neisseriales</taxon>
        <taxon>Neisseriaceae</taxon>
        <taxon>Craterilacuibacter</taxon>
    </lineage>
</organism>
<keyword evidence="3" id="KW-0285">Flavoprotein</keyword>
<evidence type="ECO:0000256" key="5">
    <source>
        <dbReference type="ARBA" id="ARBA00023002"/>
    </source>
</evidence>
<dbReference type="InterPro" id="IPR000447">
    <property type="entry name" value="G3P_DH_FAD-dep"/>
</dbReference>
<dbReference type="RefSeq" id="WP_160794363.1">
    <property type="nucleotide sequence ID" value="NZ_WSSB01000001.1"/>
</dbReference>
<dbReference type="InterPro" id="IPR036188">
    <property type="entry name" value="FAD/NAD-bd_sf"/>
</dbReference>
<evidence type="ECO:0000256" key="3">
    <source>
        <dbReference type="ARBA" id="ARBA00022630"/>
    </source>
</evidence>
<dbReference type="InterPro" id="IPR006076">
    <property type="entry name" value="FAD-dep_OxRdtase"/>
</dbReference>
<dbReference type="Gene3D" id="3.50.50.60">
    <property type="entry name" value="FAD/NAD(P)-binding domain"/>
    <property type="match status" value="1"/>
</dbReference>